<gene>
    <name evidence="1" type="ORF">GIL414_LOCUS59397</name>
</gene>
<evidence type="ECO:0000313" key="1">
    <source>
        <dbReference type="EMBL" id="CAF5040424.1"/>
    </source>
</evidence>
<dbReference type="AlphaFoldDB" id="A0A8S3E0V6"/>
<feature type="non-terminal residue" evidence="1">
    <location>
        <position position="1"/>
    </location>
</feature>
<dbReference type="Proteomes" id="UP000681720">
    <property type="component" value="Unassembled WGS sequence"/>
</dbReference>
<accession>A0A8S3E0V6</accession>
<proteinExistence type="predicted"/>
<dbReference type="EMBL" id="CAJOBJ010224445">
    <property type="protein sequence ID" value="CAF5040424.1"/>
    <property type="molecule type" value="Genomic_DNA"/>
</dbReference>
<sequence length="68" mass="7570">FDRVSHAIHDLCIITQKARAAFQYATLNIYQASSRQQQVSSQLSSTIQSPSPSSSIAFAQLQAMRQQK</sequence>
<protein>
    <submittedName>
        <fullName evidence="1">Uncharacterized protein</fullName>
    </submittedName>
</protein>
<reference evidence="1" key="1">
    <citation type="submission" date="2021-02" db="EMBL/GenBank/DDBJ databases">
        <authorList>
            <person name="Nowell W R."/>
        </authorList>
    </citation>
    <scope>NUCLEOTIDE SEQUENCE</scope>
</reference>
<comment type="caution">
    <text evidence="1">The sequence shown here is derived from an EMBL/GenBank/DDBJ whole genome shotgun (WGS) entry which is preliminary data.</text>
</comment>
<organism evidence="1 2">
    <name type="scientific">Rotaria magnacalcarata</name>
    <dbReference type="NCBI Taxonomy" id="392030"/>
    <lineage>
        <taxon>Eukaryota</taxon>
        <taxon>Metazoa</taxon>
        <taxon>Spiralia</taxon>
        <taxon>Gnathifera</taxon>
        <taxon>Rotifera</taxon>
        <taxon>Eurotatoria</taxon>
        <taxon>Bdelloidea</taxon>
        <taxon>Philodinida</taxon>
        <taxon>Philodinidae</taxon>
        <taxon>Rotaria</taxon>
    </lineage>
</organism>
<evidence type="ECO:0000313" key="2">
    <source>
        <dbReference type="Proteomes" id="UP000681720"/>
    </source>
</evidence>
<name>A0A8S3E0V6_9BILA</name>